<gene>
    <name evidence="1" type="ORF">HPULCUR_007730</name>
</gene>
<evidence type="ECO:0000313" key="2">
    <source>
        <dbReference type="Proteomes" id="UP001476247"/>
    </source>
</evidence>
<accession>A0ABP9Y7H6</accession>
<name>A0ABP9Y7H6_9FUNG</name>
<organism evidence="1 2">
    <name type="scientific">Helicostylum pulchrum</name>
    <dbReference type="NCBI Taxonomy" id="562976"/>
    <lineage>
        <taxon>Eukaryota</taxon>
        <taxon>Fungi</taxon>
        <taxon>Fungi incertae sedis</taxon>
        <taxon>Mucoromycota</taxon>
        <taxon>Mucoromycotina</taxon>
        <taxon>Mucoromycetes</taxon>
        <taxon>Mucorales</taxon>
        <taxon>Mucorineae</taxon>
        <taxon>Mucoraceae</taxon>
        <taxon>Helicostylum</taxon>
    </lineage>
</organism>
<dbReference type="Proteomes" id="UP001476247">
    <property type="component" value="Unassembled WGS sequence"/>
</dbReference>
<evidence type="ECO:0000313" key="1">
    <source>
        <dbReference type="EMBL" id="GAA5802267.1"/>
    </source>
</evidence>
<reference evidence="1 2" key="1">
    <citation type="submission" date="2024-04" db="EMBL/GenBank/DDBJ databases">
        <title>genome sequences of Mucor flavus KT1a and Helicostylum pulchrum KT1b strains isolation_sourced from the surface of a dry-aged beef.</title>
        <authorList>
            <person name="Toyotome T."/>
            <person name="Hosono M."/>
            <person name="Torimaru M."/>
            <person name="Fukuda K."/>
            <person name="Mikami N."/>
        </authorList>
    </citation>
    <scope>NUCLEOTIDE SEQUENCE [LARGE SCALE GENOMIC DNA]</scope>
    <source>
        <strain evidence="1 2">KT1b</strain>
    </source>
</reference>
<proteinExistence type="predicted"/>
<comment type="caution">
    <text evidence="1">The sequence shown here is derived from an EMBL/GenBank/DDBJ whole genome shotgun (WGS) entry which is preliminary data.</text>
</comment>
<protein>
    <submittedName>
        <fullName evidence="1">Uncharacterized protein</fullName>
    </submittedName>
</protein>
<sequence length="67" mass="7711">MYFITTSCEDWSLLDFLDSFKAENGDDDESEALRCWENSLALIAESDNFVPFARSTAKEYLVGLKYQ</sequence>
<dbReference type="EMBL" id="BAABUJ010000022">
    <property type="protein sequence ID" value="GAA5802267.1"/>
    <property type="molecule type" value="Genomic_DNA"/>
</dbReference>
<keyword evidence="2" id="KW-1185">Reference proteome</keyword>